<dbReference type="RefSeq" id="WP_196104544.1">
    <property type="nucleotide sequence ID" value="NZ_CP064942.1"/>
</dbReference>
<evidence type="ECO:0000256" key="5">
    <source>
        <dbReference type="SAM" id="MobiDB-lite"/>
    </source>
</evidence>
<dbReference type="InterPro" id="IPR011990">
    <property type="entry name" value="TPR-like_helical_dom_sf"/>
</dbReference>
<sequence>MLWSLLKIVLFVALVTAAAFGVIAVMDQDGGLTVTLGGREYPFAPIEVLVLLVLAMIAFVVIQQLAGFLIALLRFITGDETALSRFFDRSRERRGFMALADAMMLNASGDGRGALAKARKADRLLDRPELTQLVTAQAAEEAGDRLAAEEQYKAMLGDQRTRFVGVHGLMRQRLAKGETETALKLAEKAFDLKPKHQGLQSTLFTLQAEQERWDGARRTLAQQVRTGALPKDVAQRRDAILNLAAAQDALAKDDYDTAKDAAVEAHRLAPGHVPAAVAVAKVHQHQNSPRAAQRALLKTWKLAPHPELAAAFAELESEETPSARRSRFDPFLKAQPEHAETRMLRAELAIADEDFPAARRAMGDLAQVEPTTRALAIMAAIERGEGAEDKVVRGWLAKALTAPRGPQWTCNTCRTVHPHWSAVCSNCDSFDTIDWLDLPESPTTQAAAGAMLPVVSGMLLDSAPEAEPEDEAEVVAEPEPEPAEPVVQPRDETVIDTVAAEDSTDLAGQEAMADRPREEAAKTA</sequence>
<dbReference type="PIRSF" id="PIRSF031802">
    <property type="entry name" value="UCP031802"/>
    <property type="match status" value="1"/>
</dbReference>
<comment type="subcellular location">
    <subcellularLocation>
        <location evidence="1">Membrane</location>
    </subcellularLocation>
</comment>
<evidence type="ECO:0000256" key="1">
    <source>
        <dbReference type="ARBA" id="ARBA00004370"/>
    </source>
</evidence>
<keyword evidence="9" id="KW-1185">Reference proteome</keyword>
<keyword evidence="2 6" id="KW-0812">Transmembrane</keyword>
<keyword evidence="4 6" id="KW-0472">Membrane</keyword>
<dbReference type="SUPFAM" id="SSF48452">
    <property type="entry name" value="TPR-like"/>
    <property type="match status" value="1"/>
</dbReference>
<accession>A0A7S9LUQ1</accession>
<dbReference type="Proteomes" id="UP000594800">
    <property type="component" value="Chromosome"/>
</dbReference>
<dbReference type="GO" id="GO:0016020">
    <property type="term" value="C:membrane"/>
    <property type="evidence" value="ECO:0007669"/>
    <property type="project" value="UniProtKB-SubCell"/>
</dbReference>
<proteinExistence type="predicted"/>
<evidence type="ECO:0000256" key="6">
    <source>
        <dbReference type="SAM" id="Phobius"/>
    </source>
</evidence>
<name>A0A7S9LUQ1_9RHOB</name>
<dbReference type="Pfam" id="PF07219">
    <property type="entry name" value="HemY_N"/>
    <property type="match status" value="1"/>
</dbReference>
<dbReference type="AlphaFoldDB" id="A0A7S9LUQ1"/>
<gene>
    <name evidence="8" type="ORF">I0K15_06290</name>
</gene>
<evidence type="ECO:0000259" key="7">
    <source>
        <dbReference type="Pfam" id="PF07219"/>
    </source>
</evidence>
<feature type="domain" description="HemY N-terminal" evidence="7">
    <location>
        <begin position="34"/>
        <end position="143"/>
    </location>
</feature>
<feature type="region of interest" description="Disordered" evidence="5">
    <location>
        <begin position="464"/>
        <end position="524"/>
    </location>
</feature>
<dbReference type="InterPro" id="IPR016982">
    <property type="entry name" value="Mms48"/>
</dbReference>
<evidence type="ECO:0000256" key="4">
    <source>
        <dbReference type="ARBA" id="ARBA00023136"/>
    </source>
</evidence>
<feature type="compositionally biased region" description="Basic and acidic residues" evidence="5">
    <location>
        <begin position="512"/>
        <end position="524"/>
    </location>
</feature>
<evidence type="ECO:0000256" key="2">
    <source>
        <dbReference type="ARBA" id="ARBA00022692"/>
    </source>
</evidence>
<evidence type="ECO:0000256" key="3">
    <source>
        <dbReference type="ARBA" id="ARBA00022989"/>
    </source>
</evidence>
<dbReference type="InterPro" id="IPR010817">
    <property type="entry name" value="HemY_N"/>
</dbReference>
<feature type="compositionally biased region" description="Acidic residues" evidence="5">
    <location>
        <begin position="464"/>
        <end position="482"/>
    </location>
</feature>
<organism evidence="8 9">
    <name type="scientific">Pontivivens ytuae</name>
    <dbReference type="NCBI Taxonomy" id="2789856"/>
    <lineage>
        <taxon>Bacteria</taxon>
        <taxon>Pseudomonadati</taxon>
        <taxon>Pseudomonadota</taxon>
        <taxon>Alphaproteobacteria</taxon>
        <taxon>Rhodobacterales</taxon>
        <taxon>Paracoccaceae</taxon>
        <taxon>Pontivivens</taxon>
    </lineage>
</organism>
<dbReference type="Gene3D" id="1.25.40.10">
    <property type="entry name" value="Tetratricopeptide repeat domain"/>
    <property type="match status" value="1"/>
</dbReference>
<dbReference type="Pfam" id="PF14559">
    <property type="entry name" value="TPR_19"/>
    <property type="match status" value="1"/>
</dbReference>
<protein>
    <submittedName>
        <fullName evidence="8">Heme biosynthesis protein HemY</fullName>
    </submittedName>
</protein>
<feature type="transmembrane region" description="Helical" evidence="6">
    <location>
        <begin position="48"/>
        <end position="76"/>
    </location>
</feature>
<dbReference type="EMBL" id="CP064942">
    <property type="protein sequence ID" value="QPH55345.1"/>
    <property type="molecule type" value="Genomic_DNA"/>
</dbReference>
<reference evidence="8 9" key="1">
    <citation type="submission" date="2020-11" db="EMBL/GenBank/DDBJ databases">
        <title>Description of Pontivivens ytuae sp. nov. isolated from deep sea sediment of Mariana Trench.</title>
        <authorList>
            <person name="Wang Z."/>
            <person name="Sun Q.-L."/>
            <person name="Xu X.-D."/>
            <person name="Tang Y.-Z."/>
            <person name="Zhang J."/>
        </authorList>
    </citation>
    <scope>NUCLEOTIDE SEQUENCE [LARGE SCALE GENOMIC DNA]</scope>
    <source>
        <strain evidence="8 9">MT2928</strain>
    </source>
</reference>
<evidence type="ECO:0000313" key="8">
    <source>
        <dbReference type="EMBL" id="QPH55345.1"/>
    </source>
</evidence>
<keyword evidence="3 6" id="KW-1133">Transmembrane helix</keyword>
<evidence type="ECO:0000313" key="9">
    <source>
        <dbReference type="Proteomes" id="UP000594800"/>
    </source>
</evidence>
<dbReference type="KEGG" id="poz:I0K15_06290"/>